<name>A0A1Y5T186_9RHOB</name>
<dbReference type="Proteomes" id="UP000193900">
    <property type="component" value="Unassembled WGS sequence"/>
</dbReference>
<feature type="transmembrane region" description="Helical" evidence="1">
    <location>
        <begin position="12"/>
        <end position="30"/>
    </location>
</feature>
<protein>
    <recommendedName>
        <fullName evidence="4">SNARE associated Golgi protein</fullName>
    </recommendedName>
</protein>
<keyword evidence="1" id="KW-0472">Membrane</keyword>
<feature type="transmembrane region" description="Helical" evidence="1">
    <location>
        <begin position="194"/>
        <end position="216"/>
    </location>
</feature>
<gene>
    <name evidence="2" type="ORF">ROA7023_02365</name>
</gene>
<organism evidence="2 3">
    <name type="scientific">Roseisalinus antarcticus</name>
    <dbReference type="NCBI Taxonomy" id="254357"/>
    <lineage>
        <taxon>Bacteria</taxon>
        <taxon>Pseudomonadati</taxon>
        <taxon>Pseudomonadota</taxon>
        <taxon>Alphaproteobacteria</taxon>
        <taxon>Rhodobacterales</taxon>
        <taxon>Roseobacteraceae</taxon>
        <taxon>Roseisalinus</taxon>
    </lineage>
</organism>
<feature type="transmembrane region" description="Helical" evidence="1">
    <location>
        <begin position="160"/>
        <end position="182"/>
    </location>
</feature>
<dbReference type="RefSeq" id="WP_085879211.1">
    <property type="nucleotide sequence ID" value="NZ_FWFZ01000010.1"/>
</dbReference>
<feature type="transmembrane region" description="Helical" evidence="1">
    <location>
        <begin position="75"/>
        <end position="104"/>
    </location>
</feature>
<sequence>MTPSPSRIGGLVLRIVLFLAVLALATWGAHMVREALNLEIRPGNEQQVHRAIMMGAVAYVGLLALPFVPGAEIGLAMLAAFGAGIAPLIYVATVASMTLAYTVGRFLPISLLERLLSLLRLRRAAALVARVAPLSPDDRLAALLDGQSQRALSLGLRYRYVALALAVNTPGNAIVGGGGGIMMMAGLSGVFSPLATFVTVAVAVSPVPLAMMFLGLQIG</sequence>
<keyword evidence="3" id="KW-1185">Reference proteome</keyword>
<feature type="transmembrane region" description="Helical" evidence="1">
    <location>
        <begin position="51"/>
        <end position="69"/>
    </location>
</feature>
<evidence type="ECO:0000313" key="2">
    <source>
        <dbReference type="EMBL" id="SLN53318.1"/>
    </source>
</evidence>
<keyword evidence="1" id="KW-0812">Transmembrane</keyword>
<evidence type="ECO:0000256" key="1">
    <source>
        <dbReference type="SAM" id="Phobius"/>
    </source>
</evidence>
<evidence type="ECO:0008006" key="4">
    <source>
        <dbReference type="Google" id="ProtNLM"/>
    </source>
</evidence>
<proteinExistence type="predicted"/>
<dbReference type="AlphaFoldDB" id="A0A1Y5T186"/>
<accession>A0A1Y5T186</accession>
<dbReference type="OrthoDB" id="6369004at2"/>
<dbReference type="EMBL" id="FWFZ01000010">
    <property type="protein sequence ID" value="SLN53318.1"/>
    <property type="molecule type" value="Genomic_DNA"/>
</dbReference>
<reference evidence="2 3" key="1">
    <citation type="submission" date="2017-03" db="EMBL/GenBank/DDBJ databases">
        <authorList>
            <person name="Afonso C.L."/>
            <person name="Miller P.J."/>
            <person name="Scott M.A."/>
            <person name="Spackman E."/>
            <person name="Goraichik I."/>
            <person name="Dimitrov K.M."/>
            <person name="Suarez D.L."/>
            <person name="Swayne D.E."/>
        </authorList>
    </citation>
    <scope>NUCLEOTIDE SEQUENCE [LARGE SCALE GENOMIC DNA]</scope>
    <source>
        <strain evidence="2 3">CECT 7023</strain>
    </source>
</reference>
<keyword evidence="1" id="KW-1133">Transmembrane helix</keyword>
<evidence type="ECO:0000313" key="3">
    <source>
        <dbReference type="Proteomes" id="UP000193900"/>
    </source>
</evidence>